<reference evidence="6 7" key="1">
    <citation type="journal article" date="2023" name="IMA Fungus">
        <title>Comparative genomic study of the Penicillium genus elucidates a diverse pangenome and 15 lateral gene transfer events.</title>
        <authorList>
            <person name="Petersen C."/>
            <person name="Sorensen T."/>
            <person name="Nielsen M.R."/>
            <person name="Sondergaard T.E."/>
            <person name="Sorensen J.L."/>
            <person name="Fitzpatrick D.A."/>
            <person name="Frisvad J.C."/>
            <person name="Nielsen K.L."/>
        </authorList>
    </citation>
    <scope>NUCLEOTIDE SEQUENCE [LARGE SCALE GENOMIC DNA]</scope>
    <source>
        <strain evidence="6 7">IBT 35679</strain>
    </source>
</reference>
<dbReference type="PANTHER" id="PTHR11566:SF131">
    <property type="entry name" value="GTPASE, PUTATIVE (AFU_ORTHOLOGUE AFUA_6G07630)-RELATED"/>
    <property type="match status" value="1"/>
</dbReference>
<evidence type="ECO:0000313" key="6">
    <source>
        <dbReference type="EMBL" id="KAJ5525526.1"/>
    </source>
</evidence>
<feature type="compositionally biased region" description="Basic and acidic residues" evidence="3">
    <location>
        <begin position="486"/>
        <end position="496"/>
    </location>
</feature>
<dbReference type="GO" id="GO:0005874">
    <property type="term" value="C:microtubule"/>
    <property type="evidence" value="ECO:0007669"/>
    <property type="project" value="TreeGrafter"/>
</dbReference>
<feature type="domain" description="GED" evidence="4">
    <location>
        <begin position="685"/>
        <end position="778"/>
    </location>
</feature>
<dbReference type="Gene3D" id="3.40.50.300">
    <property type="entry name" value="P-loop containing nucleotide triphosphate hydrolases"/>
    <property type="match status" value="1"/>
</dbReference>
<dbReference type="InterPro" id="IPR027417">
    <property type="entry name" value="P-loop_NTPase"/>
</dbReference>
<protein>
    <recommendedName>
        <fullName evidence="8">Dynamin family protein</fullName>
    </recommendedName>
</protein>
<evidence type="ECO:0000313" key="7">
    <source>
        <dbReference type="Proteomes" id="UP001220324"/>
    </source>
</evidence>
<gene>
    <name evidence="6" type="ORF">N7494_012176</name>
</gene>
<dbReference type="Pfam" id="PF00350">
    <property type="entry name" value="Dynamin_N"/>
    <property type="match status" value="1"/>
</dbReference>
<proteinExistence type="predicted"/>
<dbReference type="GO" id="GO:0031623">
    <property type="term" value="P:receptor internalization"/>
    <property type="evidence" value="ECO:0007669"/>
    <property type="project" value="TreeGrafter"/>
</dbReference>
<dbReference type="Pfam" id="PF02212">
    <property type="entry name" value="GED"/>
    <property type="match status" value="1"/>
</dbReference>
<dbReference type="InterPro" id="IPR003130">
    <property type="entry name" value="GED"/>
</dbReference>
<dbReference type="GO" id="GO:0005737">
    <property type="term" value="C:cytoplasm"/>
    <property type="evidence" value="ECO:0007669"/>
    <property type="project" value="TreeGrafter"/>
</dbReference>
<feature type="region of interest" description="Disordered" evidence="3">
    <location>
        <begin position="780"/>
        <end position="804"/>
    </location>
</feature>
<dbReference type="InterPro" id="IPR000375">
    <property type="entry name" value="Dynamin_stalk"/>
</dbReference>
<dbReference type="GO" id="GO:0005886">
    <property type="term" value="C:plasma membrane"/>
    <property type="evidence" value="ECO:0007669"/>
    <property type="project" value="TreeGrafter"/>
</dbReference>
<dbReference type="InterPro" id="IPR001401">
    <property type="entry name" value="Dynamin_GTPase"/>
</dbReference>
<dbReference type="Gene3D" id="1.20.120.1240">
    <property type="entry name" value="Dynamin, middle domain"/>
    <property type="match status" value="1"/>
</dbReference>
<evidence type="ECO:0000256" key="2">
    <source>
        <dbReference type="ARBA" id="ARBA00023134"/>
    </source>
</evidence>
<dbReference type="Pfam" id="PF01031">
    <property type="entry name" value="Dynamin_M"/>
    <property type="match status" value="1"/>
</dbReference>
<dbReference type="SMART" id="SM00053">
    <property type="entry name" value="DYNc"/>
    <property type="match status" value="1"/>
</dbReference>
<feature type="region of interest" description="Disordered" evidence="3">
    <location>
        <begin position="473"/>
        <end position="504"/>
    </location>
</feature>
<dbReference type="PROSITE" id="PS51388">
    <property type="entry name" value="GED"/>
    <property type="match status" value="1"/>
</dbReference>
<dbReference type="InterPro" id="IPR045063">
    <property type="entry name" value="Dynamin_N"/>
</dbReference>
<evidence type="ECO:0000259" key="5">
    <source>
        <dbReference type="PROSITE" id="PS51718"/>
    </source>
</evidence>
<evidence type="ECO:0000256" key="3">
    <source>
        <dbReference type="SAM" id="MobiDB-lite"/>
    </source>
</evidence>
<organism evidence="6 7">
    <name type="scientific">Penicillium frequentans</name>
    <dbReference type="NCBI Taxonomy" id="3151616"/>
    <lineage>
        <taxon>Eukaryota</taxon>
        <taxon>Fungi</taxon>
        <taxon>Dikarya</taxon>
        <taxon>Ascomycota</taxon>
        <taxon>Pezizomycotina</taxon>
        <taxon>Eurotiomycetes</taxon>
        <taxon>Eurotiomycetidae</taxon>
        <taxon>Eurotiales</taxon>
        <taxon>Aspergillaceae</taxon>
        <taxon>Penicillium</taxon>
    </lineage>
</organism>
<dbReference type="SUPFAM" id="SSF52540">
    <property type="entry name" value="P-loop containing nucleoside triphosphate hydrolases"/>
    <property type="match status" value="1"/>
</dbReference>
<dbReference type="GO" id="GO:0003924">
    <property type="term" value="F:GTPase activity"/>
    <property type="evidence" value="ECO:0007669"/>
    <property type="project" value="InterPro"/>
</dbReference>
<keyword evidence="1" id="KW-0547">Nucleotide-binding</keyword>
<name>A0AAD6CLN1_9EURO</name>
<keyword evidence="2" id="KW-0342">GTP-binding</keyword>
<evidence type="ECO:0000256" key="1">
    <source>
        <dbReference type="ARBA" id="ARBA00022741"/>
    </source>
</evidence>
<dbReference type="AlphaFoldDB" id="A0AAD6CLN1"/>
<evidence type="ECO:0008006" key="8">
    <source>
        <dbReference type="Google" id="ProtNLM"/>
    </source>
</evidence>
<dbReference type="PANTHER" id="PTHR11566">
    <property type="entry name" value="DYNAMIN"/>
    <property type="match status" value="1"/>
</dbReference>
<keyword evidence="7" id="KW-1185">Reference proteome</keyword>
<dbReference type="Proteomes" id="UP001220324">
    <property type="component" value="Unassembled WGS sequence"/>
</dbReference>
<dbReference type="EMBL" id="JAQIZZ010000008">
    <property type="protein sequence ID" value="KAJ5525526.1"/>
    <property type="molecule type" value="Genomic_DNA"/>
</dbReference>
<comment type="caution">
    <text evidence="6">The sequence shown here is derived from an EMBL/GenBank/DDBJ whole genome shotgun (WGS) entry which is preliminary data.</text>
</comment>
<feature type="domain" description="Dynamin-type G" evidence="5">
    <location>
        <begin position="46"/>
        <end position="372"/>
    </location>
</feature>
<dbReference type="PRINTS" id="PR00195">
    <property type="entry name" value="DYNAMIN"/>
</dbReference>
<dbReference type="InterPro" id="IPR020850">
    <property type="entry name" value="GED_dom"/>
</dbReference>
<dbReference type="GO" id="GO:0005525">
    <property type="term" value="F:GTP binding"/>
    <property type="evidence" value="ECO:0007669"/>
    <property type="project" value="InterPro"/>
</dbReference>
<dbReference type="GO" id="GO:0008017">
    <property type="term" value="F:microtubule binding"/>
    <property type="evidence" value="ECO:0007669"/>
    <property type="project" value="TreeGrafter"/>
</dbReference>
<dbReference type="InterPro" id="IPR022812">
    <property type="entry name" value="Dynamin"/>
</dbReference>
<dbReference type="CDD" id="cd08771">
    <property type="entry name" value="DLP_1"/>
    <property type="match status" value="1"/>
</dbReference>
<dbReference type="InterPro" id="IPR030381">
    <property type="entry name" value="G_DYNAMIN_dom"/>
</dbReference>
<accession>A0AAD6CLN1</accession>
<evidence type="ECO:0000259" key="4">
    <source>
        <dbReference type="PROSITE" id="PS51388"/>
    </source>
</evidence>
<sequence>MSFTAPPPPVSGSLPASGSLDRMTLNMRDLVKKVQKLSQLGIEDNQIALPKVCVVGDQSTGKSSLIEAISEIRVPRSAGTCTRCPMEIVLRESEPDQPWRCCISLVRGSLYDPQKTLRTMLPRTEKTEYLGPWLRRNHLDEEEFVTLTDKTQVQEAIWWAQLAILNPTSDSQEYVPGKNFGTSTAMEVKFSPNIVRLDISAPDFPNLSFYDLPGVINQADNDSEKYLVNLVQKLVKQYISQENCIVLLTLSMTDDGANSSAARIIGDVKGAKDRTLGVLTKPDRLAITDESYQQWAEILDGRKFPIGHGYYVVCNNPSPDVDHSIARQEEEVFFGQPFWSGNMAAYQDRFGVRKLQSALSDVLMAQIQKCLPSIIKQIDEKAIRIDEELRTLPDPPADNVQRILIEKVLTLGLRFKGMFSDGPDPESRMLQQSWNNLVLDFQSALEKTQPRLRLGAISDSYQMRERLDIDLEMGVPSTPRGKRKAAAVEEPPRSMEPKAQQPSIPAPAKVFVTNHFSRWETAGRFELEEIRSIKQECQRAGIPNQMEPNAESRNGEALGGIANDFVRALHSVVEKAILMTLDNVIAEYQQTGLYRELQKLISEFLESIEAQFAEDVSAYFEMERGSTLTMAQMEHKERTTRSLKLLTERRDHARAKCWLRLRGRPDDDHTKVPASELGPDPFSQEIEMMANSRGYYEIARMRFTDMVCLLAESKVKWKCRDQLQQTLEAQLKAATPDRCSELMAEDPEREARRSYLAKQRKKLSQAQEWLATVYNVDEDEEIEAPSDATMGDREDLQDWDDTFV</sequence>
<dbReference type="PROSITE" id="PS51718">
    <property type="entry name" value="G_DYNAMIN_2"/>
    <property type="match status" value="1"/>
</dbReference>